<protein>
    <recommendedName>
        <fullName evidence="8">Dihydrofolate synthase/folylpolyglutamate synthase</fullName>
        <ecNumber evidence="6">6.3.2.12</ecNumber>
        <ecNumber evidence="7">6.3.2.17</ecNumber>
    </recommendedName>
    <alternativeName>
        <fullName evidence="15">Tetrahydrofolylpolyglutamate synthase</fullName>
    </alternativeName>
</protein>
<dbReference type="FunFam" id="3.40.1190.10:FF:000004">
    <property type="entry name" value="Dihydrofolate synthase/folylpolyglutamate synthase"/>
    <property type="match status" value="1"/>
</dbReference>
<dbReference type="InterPro" id="IPR018109">
    <property type="entry name" value="Folylpolyglutamate_synth_CS"/>
</dbReference>
<gene>
    <name evidence="20" type="ORF">CUREI_08870</name>
</gene>
<dbReference type="Gene3D" id="3.90.190.20">
    <property type="entry name" value="Mur ligase, C-terminal domain"/>
    <property type="match status" value="1"/>
</dbReference>
<dbReference type="OrthoDB" id="9809356at2"/>
<comment type="catalytic activity">
    <reaction evidence="16">
        <text>(6S)-5,6,7,8-tetrahydrofolyl-(gamma-L-Glu)(n) + L-glutamate + ATP = (6S)-5,6,7,8-tetrahydrofolyl-(gamma-L-Glu)(n+1) + ADP + phosphate + H(+)</text>
        <dbReference type="Rhea" id="RHEA:10580"/>
        <dbReference type="Rhea" id="RHEA-COMP:14738"/>
        <dbReference type="Rhea" id="RHEA-COMP:14740"/>
        <dbReference type="ChEBI" id="CHEBI:15378"/>
        <dbReference type="ChEBI" id="CHEBI:29985"/>
        <dbReference type="ChEBI" id="CHEBI:30616"/>
        <dbReference type="ChEBI" id="CHEBI:43474"/>
        <dbReference type="ChEBI" id="CHEBI:141005"/>
        <dbReference type="ChEBI" id="CHEBI:456216"/>
        <dbReference type="EC" id="6.3.2.17"/>
    </reaction>
</comment>
<name>A0A077HRW1_9CORY</name>
<evidence type="ECO:0000256" key="13">
    <source>
        <dbReference type="ARBA" id="ARBA00022842"/>
    </source>
</evidence>
<dbReference type="GO" id="GO:0005524">
    <property type="term" value="F:ATP binding"/>
    <property type="evidence" value="ECO:0007669"/>
    <property type="project" value="UniProtKB-KW"/>
</dbReference>
<dbReference type="InterPro" id="IPR036565">
    <property type="entry name" value="Mur-like_cat_sf"/>
</dbReference>
<evidence type="ECO:0000256" key="7">
    <source>
        <dbReference type="ARBA" id="ARBA00013025"/>
    </source>
</evidence>
<evidence type="ECO:0000256" key="12">
    <source>
        <dbReference type="ARBA" id="ARBA00022840"/>
    </source>
</evidence>
<evidence type="ECO:0000256" key="17">
    <source>
        <dbReference type="ARBA" id="ARBA00049161"/>
    </source>
</evidence>
<comment type="similarity">
    <text evidence="4">Belongs to the folylpolyglutamate synthase family.</text>
</comment>
<comment type="pathway">
    <text evidence="2">Cofactor biosynthesis; tetrahydrofolate biosynthesis; 7,8-dihydrofolate from 2-amino-4-hydroxy-6-hydroxymethyl-7,8-dihydropteridine diphosphate and 4-aminobenzoate: step 2/2.</text>
</comment>
<feature type="domain" description="Mur ligase central" evidence="19">
    <location>
        <begin position="176"/>
        <end position="323"/>
    </location>
</feature>
<dbReference type="SUPFAM" id="SSF53623">
    <property type="entry name" value="MurD-like peptide ligases, catalytic domain"/>
    <property type="match status" value="1"/>
</dbReference>
<evidence type="ECO:0000259" key="18">
    <source>
        <dbReference type="Pfam" id="PF02875"/>
    </source>
</evidence>
<dbReference type="PROSITE" id="PS01012">
    <property type="entry name" value="FOLYLPOLYGLU_SYNT_2"/>
    <property type="match status" value="1"/>
</dbReference>
<dbReference type="STRING" id="401472.CUREI_08870"/>
<comment type="pathway">
    <text evidence="3">Cofactor biosynthesis; tetrahydrofolylpolyglutamate biosynthesis.</text>
</comment>
<dbReference type="AlphaFoldDB" id="A0A077HRW1"/>
<evidence type="ECO:0000256" key="5">
    <source>
        <dbReference type="ARBA" id="ARBA00011245"/>
    </source>
</evidence>
<dbReference type="Proteomes" id="UP000028939">
    <property type="component" value="Chromosome"/>
</dbReference>
<dbReference type="GO" id="GO:0004326">
    <property type="term" value="F:tetrahydrofolylpolyglutamate synthase activity"/>
    <property type="evidence" value="ECO:0007669"/>
    <property type="project" value="UniProtKB-EC"/>
</dbReference>
<keyword evidence="13" id="KW-0460">Magnesium</keyword>
<comment type="cofactor">
    <cofactor evidence="1">
        <name>Mg(2+)</name>
        <dbReference type="ChEBI" id="CHEBI:18420"/>
    </cofactor>
</comment>
<evidence type="ECO:0000256" key="15">
    <source>
        <dbReference type="ARBA" id="ARBA00030592"/>
    </source>
</evidence>
<evidence type="ECO:0000313" key="21">
    <source>
        <dbReference type="Proteomes" id="UP000028939"/>
    </source>
</evidence>
<dbReference type="GO" id="GO:0008841">
    <property type="term" value="F:dihydrofolate synthase activity"/>
    <property type="evidence" value="ECO:0007669"/>
    <property type="project" value="UniProtKB-EC"/>
</dbReference>
<dbReference type="HOGENOM" id="CLU_015869_1_2_11"/>
<evidence type="ECO:0000256" key="10">
    <source>
        <dbReference type="ARBA" id="ARBA00022723"/>
    </source>
</evidence>
<keyword evidence="9" id="KW-0436">Ligase</keyword>
<comment type="subunit">
    <text evidence="5">Monomer.</text>
</comment>
<dbReference type="KEGG" id="cuv:CUREI_08870"/>
<dbReference type="GO" id="GO:0046872">
    <property type="term" value="F:metal ion binding"/>
    <property type="evidence" value="ECO:0007669"/>
    <property type="project" value="UniProtKB-KW"/>
</dbReference>
<dbReference type="EC" id="6.3.2.12" evidence="6"/>
<dbReference type="PANTHER" id="PTHR11136:SF0">
    <property type="entry name" value="DIHYDROFOLATE SYNTHETASE-RELATED"/>
    <property type="match status" value="1"/>
</dbReference>
<evidence type="ECO:0000256" key="6">
    <source>
        <dbReference type="ARBA" id="ARBA00013023"/>
    </source>
</evidence>
<comment type="catalytic activity">
    <reaction evidence="17">
        <text>7,8-dihydropteroate + L-glutamate + ATP = 7,8-dihydrofolate + ADP + phosphate + H(+)</text>
        <dbReference type="Rhea" id="RHEA:23584"/>
        <dbReference type="ChEBI" id="CHEBI:15378"/>
        <dbReference type="ChEBI" id="CHEBI:17839"/>
        <dbReference type="ChEBI" id="CHEBI:29985"/>
        <dbReference type="ChEBI" id="CHEBI:30616"/>
        <dbReference type="ChEBI" id="CHEBI:43474"/>
        <dbReference type="ChEBI" id="CHEBI:57451"/>
        <dbReference type="ChEBI" id="CHEBI:456216"/>
        <dbReference type="EC" id="6.3.2.12"/>
    </reaction>
</comment>
<dbReference type="RefSeq" id="WP_038612779.1">
    <property type="nucleotide sequence ID" value="NZ_CP009215.1"/>
</dbReference>
<keyword evidence="11" id="KW-0547">Nucleotide-binding</keyword>
<dbReference type="NCBIfam" id="TIGR01499">
    <property type="entry name" value="folC"/>
    <property type="match status" value="1"/>
</dbReference>
<evidence type="ECO:0000313" key="20">
    <source>
        <dbReference type="EMBL" id="AIL97387.1"/>
    </source>
</evidence>
<dbReference type="Pfam" id="PF02875">
    <property type="entry name" value="Mur_ligase_C"/>
    <property type="match status" value="1"/>
</dbReference>
<proteinExistence type="inferred from homology"/>
<dbReference type="GO" id="GO:0046656">
    <property type="term" value="P:folic acid biosynthetic process"/>
    <property type="evidence" value="ECO:0007669"/>
    <property type="project" value="UniProtKB-KW"/>
</dbReference>
<dbReference type="EMBL" id="CP009215">
    <property type="protein sequence ID" value="AIL97387.1"/>
    <property type="molecule type" value="Genomic_DNA"/>
</dbReference>
<evidence type="ECO:0000256" key="1">
    <source>
        <dbReference type="ARBA" id="ARBA00001946"/>
    </source>
</evidence>
<dbReference type="EC" id="6.3.2.17" evidence="7"/>
<dbReference type="NCBIfam" id="NF047860">
    <property type="entry name" value="Tet-DihydfolSynFolCMyb"/>
    <property type="match status" value="1"/>
</dbReference>
<sequence length="497" mass="52838">MADENFELPELAEQYDIQQTDAGLTLNLGAPGEGREADELAPRGVSDEDLAALAQVEAELNARWPETAIDPSLERIELLMDFLGEPQKSYKVIHVAGTNGKTSTVRMVESLLRSFGNRVGRTTSPHLQSITERIGIDGEPIHPADFVRIYREIEPYIQMVDERTGVPMSYFEVMVGLAFAAFADAPVDVAVVEVGMGGRWDATNVVDADVDVIMPVGLDHTDYLGDTIAEIAGEKAGIIRSADAVAVIGQQDPDAMRVILERAVEIGTPVARFGQEFGVAASEVAVGGQTLTIKGLSGGYADIFIPLSGPHQAHNAAVALAAVEAFLGASSERTLDADTVREGFAAATSPGRLERVRATPTTFIDATHNPHGAQALAAALERDFDFTRLIGVLGVLGDKDARGIMEALEPALTEVVITQNSSPRATDAYELAETAREVFGDERVHVEEHLPSAYQLAVELAEEALAEVGVQSGSGVLITGSVVTAGEARAMFGKDPQ</sequence>
<dbReference type="InterPro" id="IPR036615">
    <property type="entry name" value="Mur_ligase_C_dom_sf"/>
</dbReference>
<keyword evidence="10" id="KW-0479">Metal-binding</keyword>
<accession>A0A077HRW1</accession>
<evidence type="ECO:0000256" key="14">
    <source>
        <dbReference type="ARBA" id="ARBA00022909"/>
    </source>
</evidence>
<keyword evidence="14" id="KW-0289">Folate biosynthesis</keyword>
<evidence type="ECO:0000256" key="2">
    <source>
        <dbReference type="ARBA" id="ARBA00004799"/>
    </source>
</evidence>
<dbReference type="SUPFAM" id="SSF53244">
    <property type="entry name" value="MurD-like peptide ligases, peptide-binding domain"/>
    <property type="match status" value="1"/>
</dbReference>
<reference evidence="20 21" key="1">
    <citation type="submission" date="2014-08" db="EMBL/GenBank/DDBJ databases">
        <title>Complete genome sequence of Corynebacterium ureicelerivorans DSM 45051, a lipophilic and urea-splitting isolate from a blood culture of a septicaemia patient.</title>
        <authorList>
            <person name="Tippelt A."/>
            <person name="Albersmeier A."/>
            <person name="Brinkrolf K."/>
            <person name="Ruckert C."/>
            <person name="Tauch A."/>
        </authorList>
    </citation>
    <scope>NUCLEOTIDE SEQUENCE [LARGE SCALE GENOMIC DNA]</scope>
    <source>
        <strain evidence="20 21">IMMIB RIV-2301</strain>
    </source>
</reference>
<evidence type="ECO:0000259" key="19">
    <source>
        <dbReference type="Pfam" id="PF08245"/>
    </source>
</evidence>
<evidence type="ECO:0000256" key="16">
    <source>
        <dbReference type="ARBA" id="ARBA00047493"/>
    </source>
</evidence>
<keyword evidence="21" id="KW-1185">Reference proteome</keyword>
<dbReference type="GO" id="GO:0005737">
    <property type="term" value="C:cytoplasm"/>
    <property type="evidence" value="ECO:0007669"/>
    <property type="project" value="TreeGrafter"/>
</dbReference>
<dbReference type="Gene3D" id="3.40.1190.10">
    <property type="entry name" value="Mur-like, catalytic domain"/>
    <property type="match status" value="1"/>
</dbReference>
<dbReference type="InterPro" id="IPR004101">
    <property type="entry name" value="Mur_ligase_C"/>
</dbReference>
<dbReference type="PANTHER" id="PTHR11136">
    <property type="entry name" value="FOLYLPOLYGLUTAMATE SYNTHASE-RELATED"/>
    <property type="match status" value="1"/>
</dbReference>
<keyword evidence="12" id="KW-0067">ATP-binding</keyword>
<feature type="domain" description="Mur ligase C-terminal" evidence="18">
    <location>
        <begin position="351"/>
        <end position="464"/>
    </location>
</feature>
<dbReference type="InterPro" id="IPR001645">
    <property type="entry name" value="Folylpolyglutamate_synth"/>
</dbReference>
<dbReference type="Pfam" id="PF08245">
    <property type="entry name" value="Mur_ligase_M"/>
    <property type="match status" value="1"/>
</dbReference>
<organism evidence="20 21">
    <name type="scientific">Corynebacterium ureicelerivorans</name>
    <dbReference type="NCBI Taxonomy" id="401472"/>
    <lineage>
        <taxon>Bacteria</taxon>
        <taxon>Bacillati</taxon>
        <taxon>Actinomycetota</taxon>
        <taxon>Actinomycetes</taxon>
        <taxon>Mycobacteriales</taxon>
        <taxon>Corynebacteriaceae</taxon>
        <taxon>Corynebacterium</taxon>
    </lineage>
</organism>
<evidence type="ECO:0000256" key="8">
    <source>
        <dbReference type="ARBA" id="ARBA00019357"/>
    </source>
</evidence>
<evidence type="ECO:0000256" key="4">
    <source>
        <dbReference type="ARBA" id="ARBA00008276"/>
    </source>
</evidence>
<evidence type="ECO:0000256" key="3">
    <source>
        <dbReference type="ARBA" id="ARBA00005150"/>
    </source>
</evidence>
<evidence type="ECO:0000256" key="11">
    <source>
        <dbReference type="ARBA" id="ARBA00022741"/>
    </source>
</evidence>
<evidence type="ECO:0000256" key="9">
    <source>
        <dbReference type="ARBA" id="ARBA00022598"/>
    </source>
</evidence>
<dbReference type="PROSITE" id="PS01011">
    <property type="entry name" value="FOLYLPOLYGLU_SYNT_1"/>
    <property type="match status" value="1"/>
</dbReference>
<dbReference type="InterPro" id="IPR013221">
    <property type="entry name" value="Mur_ligase_cen"/>
</dbReference>